<dbReference type="CTD" id="4509"/>
<keyword evidence="1" id="KW-0472">Membrane</keyword>
<feature type="transmembrane region" description="Helical" evidence="1">
    <location>
        <begin position="12"/>
        <end position="31"/>
    </location>
</feature>
<organism evidence="2">
    <name type="scientific">Pielomastax zhengi</name>
    <dbReference type="NCBI Taxonomy" id="997267"/>
    <lineage>
        <taxon>Eukaryota</taxon>
        <taxon>Metazoa</taxon>
        <taxon>Ecdysozoa</taxon>
        <taxon>Arthropoda</taxon>
        <taxon>Hexapoda</taxon>
        <taxon>Insecta</taxon>
        <taxon>Pterygota</taxon>
        <taxon>Neoptera</taxon>
        <taxon>Polyneoptera</taxon>
        <taxon>Orthoptera</taxon>
        <taxon>Caelifera</taxon>
        <taxon>Acrididea</taxon>
        <taxon>Acridomorpha</taxon>
        <taxon>Eumastacoidea</taxon>
        <taxon>Episactidae</taxon>
        <taxon>Episactinae</taxon>
        <taxon>Pielomastax</taxon>
    </lineage>
</organism>
<name>G8DZ96_9ORTH</name>
<sequence>MPQMSPLMWSTMMILFSTMFIVFNSMIYFSFKNKKTTVKINGSQSLTLNWKW</sequence>
<keyword evidence="1" id="KW-1133">Transmembrane helix</keyword>
<proteinExistence type="predicted"/>
<evidence type="ECO:0000313" key="2">
    <source>
        <dbReference type="EMBL" id="ADZ62105.1"/>
    </source>
</evidence>
<keyword evidence="2" id="KW-0496">Mitochondrion</keyword>
<protein>
    <submittedName>
        <fullName evidence="2">ATP synthase F0 subunit 8</fullName>
    </submittedName>
</protein>
<dbReference type="EMBL" id="JF411955">
    <property type="protein sequence ID" value="ADZ62105.1"/>
    <property type="molecule type" value="Genomic_DNA"/>
</dbReference>
<evidence type="ECO:0000256" key="1">
    <source>
        <dbReference type="SAM" id="Phobius"/>
    </source>
</evidence>
<reference evidence="2" key="1">
    <citation type="journal article" date="2011" name="Dong Wu Xue Yan Jiu">
        <title>[Analysis of the complete mitochondrial genome sequence of Pielomastax zhengi].</title>
        <authorList>
            <person name="Yang H."/>
            <person name="Huang Y."/>
        </authorList>
    </citation>
    <scope>NUCLEOTIDE SEQUENCE</scope>
</reference>
<dbReference type="RefSeq" id="YP_004934963.1">
    <property type="nucleotide sequence ID" value="NC_016182.1"/>
</dbReference>
<dbReference type="GeneID" id="11341154"/>
<accession>G8DZ96</accession>
<keyword evidence="1" id="KW-0812">Transmembrane</keyword>
<dbReference type="AlphaFoldDB" id="G8DZ96"/>
<gene>
    <name evidence="2" type="primary">ATP8</name>
</gene>
<geneLocation type="mitochondrion" evidence="2"/>